<dbReference type="EMBL" id="CP162551">
    <property type="protein sequence ID" value="XDI37908.1"/>
    <property type="molecule type" value="Genomic_DNA"/>
</dbReference>
<dbReference type="Pfam" id="PF01520">
    <property type="entry name" value="Amidase_3"/>
    <property type="match status" value="1"/>
</dbReference>
<evidence type="ECO:0000256" key="1">
    <source>
        <dbReference type="ARBA" id="ARBA00022801"/>
    </source>
</evidence>
<sequence>MSKTKIMIDPGHGGRDPGAVANGLVEKELALTIARNLRTALLNHHDVEVRLTRDRDIFLTLEERARLANTWGADCFVSIHINAGGGTGFETFIHPNAGKATQDIQNILHPQIKNQLACMDRGQKKANFAVLRLTKMPAILTENLFLDHTQDAKQLKDTNVIHAITQGHLIGLQKALHLPALKPNTTSTTETNTKPNTETPTYRLRIDGKQVGAYQQQDNLIEQIQQHLHAAKKIELERILKG</sequence>
<dbReference type="PANTHER" id="PTHR30404">
    <property type="entry name" value="N-ACETYLMURAMOYL-L-ALANINE AMIDASE"/>
    <property type="match status" value="1"/>
</dbReference>
<gene>
    <name evidence="3" type="ORF">AB3N04_06225</name>
</gene>
<evidence type="ECO:0000259" key="2">
    <source>
        <dbReference type="SMART" id="SM00646"/>
    </source>
</evidence>
<protein>
    <submittedName>
        <fullName evidence="3">N-acetylmuramoyl-L-alanine amidase</fullName>
        <ecNumber evidence="3">3.5.1.28</ecNumber>
    </submittedName>
</protein>
<dbReference type="GO" id="GO:0009253">
    <property type="term" value="P:peptidoglycan catabolic process"/>
    <property type="evidence" value="ECO:0007669"/>
    <property type="project" value="InterPro"/>
</dbReference>
<keyword evidence="1 3" id="KW-0378">Hydrolase</keyword>
<proteinExistence type="predicted"/>
<organism evidence="3">
    <name type="scientific">Alkalihalophilus sp. As8PL</name>
    <dbReference type="NCBI Taxonomy" id="3237103"/>
    <lineage>
        <taxon>Bacteria</taxon>
        <taxon>Bacillati</taxon>
        <taxon>Bacillota</taxon>
        <taxon>Bacilli</taxon>
        <taxon>Bacillales</taxon>
        <taxon>Bacillaceae</taxon>
        <taxon>Alkalihalophilus</taxon>
    </lineage>
</organism>
<dbReference type="InterPro" id="IPR050695">
    <property type="entry name" value="N-acetylmuramoyl_amidase_3"/>
</dbReference>
<feature type="domain" description="MurNAc-LAA" evidence="2">
    <location>
        <begin position="65"/>
        <end position="173"/>
    </location>
</feature>
<dbReference type="RefSeq" id="WP_368505235.1">
    <property type="nucleotide sequence ID" value="NZ_CP162551.1"/>
</dbReference>
<dbReference type="GO" id="GO:0030288">
    <property type="term" value="C:outer membrane-bounded periplasmic space"/>
    <property type="evidence" value="ECO:0007669"/>
    <property type="project" value="TreeGrafter"/>
</dbReference>
<dbReference type="AlphaFoldDB" id="A0AB39BVS2"/>
<dbReference type="Gene3D" id="3.40.630.40">
    <property type="entry name" value="Zn-dependent exopeptidases"/>
    <property type="match status" value="1"/>
</dbReference>
<name>A0AB39BVS2_9BACI</name>
<reference evidence="3" key="1">
    <citation type="submission" date="2024-07" db="EMBL/GenBank/DDBJ databases">
        <title>Identification and characteristics of an arsenic-resistant bacterial isolate, which belongs to a novel species.</title>
        <authorList>
            <person name="Juszczyk A."/>
            <person name="Kowalczyk A."/>
            <person name="Was K."/>
            <person name="Kosowicz W."/>
            <person name="Budzyn A."/>
            <person name="Latowski D."/>
        </authorList>
    </citation>
    <scope>NUCLEOTIDE SEQUENCE</scope>
    <source>
        <strain evidence="3">As8PL</strain>
    </source>
</reference>
<accession>A0AB39BVS2</accession>
<evidence type="ECO:0000313" key="3">
    <source>
        <dbReference type="EMBL" id="XDI37908.1"/>
    </source>
</evidence>
<dbReference type="CDD" id="cd02696">
    <property type="entry name" value="MurNAc-LAA"/>
    <property type="match status" value="1"/>
</dbReference>
<dbReference type="EC" id="3.5.1.28" evidence="3"/>
<dbReference type="SMART" id="SM00646">
    <property type="entry name" value="Ami_3"/>
    <property type="match status" value="1"/>
</dbReference>
<dbReference type="PANTHER" id="PTHR30404:SF0">
    <property type="entry name" value="N-ACETYLMURAMOYL-L-ALANINE AMIDASE AMIC"/>
    <property type="match status" value="1"/>
</dbReference>
<dbReference type="InterPro" id="IPR002508">
    <property type="entry name" value="MurNAc-LAA_cat"/>
</dbReference>
<dbReference type="GO" id="GO:0008745">
    <property type="term" value="F:N-acetylmuramoyl-L-alanine amidase activity"/>
    <property type="evidence" value="ECO:0007669"/>
    <property type="project" value="UniProtKB-EC"/>
</dbReference>
<dbReference type="SUPFAM" id="SSF53187">
    <property type="entry name" value="Zn-dependent exopeptidases"/>
    <property type="match status" value="1"/>
</dbReference>